<dbReference type="AlphaFoldDB" id="A0A4Q7LRT0"/>
<dbReference type="InterPro" id="IPR013783">
    <property type="entry name" value="Ig-like_fold"/>
</dbReference>
<organism evidence="2 3">
    <name type="scientific">Sphaerotilus mobilis</name>
    <dbReference type="NCBI Taxonomy" id="47994"/>
    <lineage>
        <taxon>Bacteria</taxon>
        <taxon>Pseudomonadati</taxon>
        <taxon>Pseudomonadota</taxon>
        <taxon>Betaproteobacteria</taxon>
        <taxon>Burkholderiales</taxon>
        <taxon>Sphaerotilaceae</taxon>
        <taxon>Sphaerotilus</taxon>
    </lineage>
</organism>
<dbReference type="PROSITE" id="PS50853">
    <property type="entry name" value="FN3"/>
    <property type="match status" value="1"/>
</dbReference>
<accession>A0A4Q7LRT0</accession>
<dbReference type="InterPro" id="IPR036116">
    <property type="entry name" value="FN3_sf"/>
</dbReference>
<evidence type="ECO:0000313" key="3">
    <source>
        <dbReference type="Proteomes" id="UP000293433"/>
    </source>
</evidence>
<comment type="caution">
    <text evidence="2">The sequence shown here is derived from an EMBL/GenBank/DDBJ whole genome shotgun (WGS) entry which is preliminary data.</text>
</comment>
<keyword evidence="3" id="KW-1185">Reference proteome</keyword>
<sequence length="695" mass="73815">MDAGSLDGVRQRFRGHVSVTVAEARTVQPFFARSAAPQIHADVVVLSDATLDELVSDTQQVLTFKAGARQLDDLREGAVIISGRGAGFARRILKKIVLPQGNFLLDTLPVSLSDIIEDGTLIGGYATAGSGTEGIARVLSLGQGVTLANRARPLGASSEFNVDVPLNAEETSKITGKINVEWNPEFAVDFRLGSGLKEAELLVNPTVRPDLSFVKGPEDIEKEVLFDLGVFELTPFTIQVGFVPVVVVPTVKGYAKVSAKGGVQVNFASGYSLQGSYGAHYRKGSGWDGVFSTQLDGNFTPVGAVKIEGELGVGVYMAMAVYNVIGPFIQVGPYLRATGELNTASETGLCKKFRADLGIAAKVGGSFKVLSWYESKLELSLIDKVVKNLVDTQSSSCNDTTPPLSPEGLNAVATGSRTIELSWTPSTDEGGLRGHQVERDGVVVALAREGKHVDASLQAGHEHCYRIIAVDLSGNQSLPSTRACARTSATDRTAPTVPAQVTATATSTTAIHLSWQANSDDVGVIGYVVSANGKRLRSLADTSMDIGKLTPETNHCLVIEAFDAMGNVSPPSEPVCVSTLPPDQAAWTMQLGCVGRDHNISRNIDLDVDGASLVNVTGEAIDYSGSALAYHLHGSYEPSTHVLDAQIDWTFSNSTAVRMDRFTAQLSTDDTGPVTMTQVLKTGCDANIRFVQNTR</sequence>
<name>A0A4Q7LRT0_9BURK</name>
<dbReference type="Gene3D" id="2.60.40.10">
    <property type="entry name" value="Immunoglobulins"/>
    <property type="match status" value="2"/>
</dbReference>
<feature type="domain" description="Fibronectin type-III" evidence="1">
    <location>
        <begin position="497"/>
        <end position="582"/>
    </location>
</feature>
<dbReference type="SUPFAM" id="SSF49265">
    <property type="entry name" value="Fibronectin type III"/>
    <property type="match status" value="1"/>
</dbReference>
<reference evidence="2 3" key="1">
    <citation type="submission" date="2019-02" db="EMBL/GenBank/DDBJ databases">
        <title>Genomic Encyclopedia of Type Strains, Phase IV (KMG-IV): sequencing the most valuable type-strain genomes for metagenomic binning, comparative biology and taxonomic classification.</title>
        <authorList>
            <person name="Goeker M."/>
        </authorList>
    </citation>
    <scope>NUCLEOTIDE SEQUENCE [LARGE SCALE GENOMIC DNA]</scope>
    <source>
        <strain evidence="2 3">DSM 10617</strain>
    </source>
</reference>
<proteinExistence type="predicted"/>
<evidence type="ECO:0000259" key="1">
    <source>
        <dbReference type="PROSITE" id="PS50853"/>
    </source>
</evidence>
<evidence type="ECO:0000313" key="2">
    <source>
        <dbReference type="EMBL" id="RZS57221.1"/>
    </source>
</evidence>
<dbReference type="SMART" id="SM00060">
    <property type="entry name" value="FN3"/>
    <property type="match status" value="2"/>
</dbReference>
<dbReference type="Proteomes" id="UP000293433">
    <property type="component" value="Unassembled WGS sequence"/>
</dbReference>
<dbReference type="EMBL" id="SGWV01000008">
    <property type="protein sequence ID" value="RZS57221.1"/>
    <property type="molecule type" value="Genomic_DNA"/>
</dbReference>
<gene>
    <name evidence="2" type="ORF">EV685_1789</name>
</gene>
<dbReference type="InterPro" id="IPR003961">
    <property type="entry name" value="FN3_dom"/>
</dbReference>
<protein>
    <recommendedName>
        <fullName evidence="1">Fibronectin type-III domain-containing protein</fullName>
    </recommendedName>
</protein>